<dbReference type="SUPFAM" id="SSF88659">
    <property type="entry name" value="Sigma3 and sigma4 domains of RNA polymerase sigma factors"/>
    <property type="match status" value="1"/>
</dbReference>
<sequence length="169" mass="20342">MENSKLVKKLRQGDQKAYKEVYMAYFDRLVQVAKKFDFKFLTPQDLVQETFLHLYKQRDLLKEDVLFDKQLFVICKNLIINHLNRENKVIPLDPHKFSLPEEETTQPDFETQRNRLNHLLEQLPEQQRKIFTLHKLDNYSYREIAEITNLSEKTIANHIYLATKFIKNS</sequence>
<dbReference type="Pfam" id="PF04542">
    <property type="entry name" value="Sigma70_r2"/>
    <property type="match status" value="1"/>
</dbReference>
<dbReference type="PANTHER" id="PTHR43133">
    <property type="entry name" value="RNA POLYMERASE ECF-TYPE SIGMA FACTO"/>
    <property type="match status" value="1"/>
</dbReference>
<dbReference type="Gene3D" id="1.10.10.10">
    <property type="entry name" value="Winged helix-like DNA-binding domain superfamily/Winged helix DNA-binding domain"/>
    <property type="match status" value="1"/>
</dbReference>
<protein>
    <submittedName>
        <fullName evidence="8">RNA polymerase subunit sigma-24</fullName>
    </submittedName>
</protein>
<dbReference type="GO" id="GO:0006352">
    <property type="term" value="P:DNA-templated transcription initiation"/>
    <property type="evidence" value="ECO:0007669"/>
    <property type="project" value="InterPro"/>
</dbReference>
<dbReference type="RefSeq" id="WP_054410166.1">
    <property type="nucleotide sequence ID" value="NZ_FOYA01000003.1"/>
</dbReference>
<dbReference type="GO" id="GO:0003677">
    <property type="term" value="F:DNA binding"/>
    <property type="evidence" value="ECO:0007669"/>
    <property type="project" value="UniProtKB-KW"/>
</dbReference>
<dbReference type="Pfam" id="PF08281">
    <property type="entry name" value="Sigma70_r4_2"/>
    <property type="match status" value="1"/>
</dbReference>
<evidence type="ECO:0000313" key="8">
    <source>
        <dbReference type="EMBL" id="KOS08233.1"/>
    </source>
</evidence>
<evidence type="ECO:0000256" key="2">
    <source>
        <dbReference type="ARBA" id="ARBA00023015"/>
    </source>
</evidence>
<evidence type="ECO:0000256" key="4">
    <source>
        <dbReference type="ARBA" id="ARBA00023125"/>
    </source>
</evidence>
<dbReference type="InterPro" id="IPR007627">
    <property type="entry name" value="RNA_pol_sigma70_r2"/>
</dbReference>
<dbReference type="Gene3D" id="1.10.1740.10">
    <property type="match status" value="1"/>
</dbReference>
<evidence type="ECO:0000259" key="6">
    <source>
        <dbReference type="Pfam" id="PF04542"/>
    </source>
</evidence>
<dbReference type="InterPro" id="IPR036388">
    <property type="entry name" value="WH-like_DNA-bd_sf"/>
</dbReference>
<gene>
    <name evidence="8" type="ORF">AM493_06335</name>
</gene>
<comment type="caution">
    <text evidence="8">The sequence shown here is derived from an EMBL/GenBank/DDBJ whole genome shotgun (WGS) entry which is preliminary data.</text>
</comment>
<dbReference type="AlphaFoldDB" id="A0A0M8MCB8"/>
<dbReference type="SUPFAM" id="SSF88946">
    <property type="entry name" value="Sigma2 domain of RNA polymerase sigma factors"/>
    <property type="match status" value="1"/>
</dbReference>
<evidence type="ECO:0000313" key="9">
    <source>
        <dbReference type="Proteomes" id="UP000037755"/>
    </source>
</evidence>
<evidence type="ECO:0000256" key="1">
    <source>
        <dbReference type="ARBA" id="ARBA00010641"/>
    </source>
</evidence>
<keyword evidence="4" id="KW-0238">DNA-binding</keyword>
<dbReference type="CDD" id="cd06171">
    <property type="entry name" value="Sigma70_r4"/>
    <property type="match status" value="1"/>
</dbReference>
<keyword evidence="5" id="KW-0804">Transcription</keyword>
<accession>A0A0M8MCB8</accession>
<dbReference type="InterPro" id="IPR013325">
    <property type="entry name" value="RNA_pol_sigma_r2"/>
</dbReference>
<dbReference type="STRING" id="1202724.AM493_06335"/>
<evidence type="ECO:0000256" key="3">
    <source>
        <dbReference type="ARBA" id="ARBA00023082"/>
    </source>
</evidence>
<reference evidence="8 9" key="1">
    <citation type="submission" date="2015-08" db="EMBL/GenBank/DDBJ databases">
        <title>Whole genome sequence of Flavobacterium akiainvivens IK-1T, from decaying Wikstroemia oahuensis, an endemic Hawaiian shrub.</title>
        <authorList>
            <person name="Wan X."/>
            <person name="Hou S."/>
            <person name="Saito J."/>
            <person name="Donachie S."/>
        </authorList>
    </citation>
    <scope>NUCLEOTIDE SEQUENCE [LARGE SCALE GENOMIC DNA]</scope>
    <source>
        <strain evidence="8 9">IK-1</strain>
    </source>
</reference>
<feature type="domain" description="RNA polymerase sigma factor 70 region 4 type 2" evidence="7">
    <location>
        <begin position="114"/>
        <end position="164"/>
    </location>
</feature>
<dbReference type="PATRIC" id="fig|1202724.3.peg.1314"/>
<evidence type="ECO:0000259" key="7">
    <source>
        <dbReference type="Pfam" id="PF08281"/>
    </source>
</evidence>
<keyword evidence="9" id="KW-1185">Reference proteome</keyword>
<dbReference type="InterPro" id="IPR013324">
    <property type="entry name" value="RNA_pol_sigma_r3/r4-like"/>
</dbReference>
<organism evidence="8 9">
    <name type="scientific">Flavobacterium akiainvivens</name>
    <dbReference type="NCBI Taxonomy" id="1202724"/>
    <lineage>
        <taxon>Bacteria</taxon>
        <taxon>Pseudomonadati</taxon>
        <taxon>Bacteroidota</taxon>
        <taxon>Flavobacteriia</taxon>
        <taxon>Flavobacteriales</taxon>
        <taxon>Flavobacteriaceae</taxon>
        <taxon>Flavobacterium</taxon>
    </lineage>
</organism>
<evidence type="ECO:0000256" key="5">
    <source>
        <dbReference type="ARBA" id="ARBA00023163"/>
    </source>
</evidence>
<dbReference type="PANTHER" id="PTHR43133:SF8">
    <property type="entry name" value="RNA POLYMERASE SIGMA FACTOR HI_1459-RELATED"/>
    <property type="match status" value="1"/>
</dbReference>
<feature type="domain" description="RNA polymerase sigma-70 region 2" evidence="6">
    <location>
        <begin position="22"/>
        <end position="87"/>
    </location>
</feature>
<dbReference type="NCBIfam" id="TIGR02937">
    <property type="entry name" value="sigma70-ECF"/>
    <property type="match status" value="1"/>
</dbReference>
<dbReference type="Proteomes" id="UP000037755">
    <property type="component" value="Unassembled WGS sequence"/>
</dbReference>
<dbReference type="InterPro" id="IPR039425">
    <property type="entry name" value="RNA_pol_sigma-70-like"/>
</dbReference>
<keyword evidence="3" id="KW-0731">Sigma factor</keyword>
<dbReference type="EMBL" id="LIYD01000005">
    <property type="protein sequence ID" value="KOS08233.1"/>
    <property type="molecule type" value="Genomic_DNA"/>
</dbReference>
<dbReference type="OrthoDB" id="1100095at2"/>
<dbReference type="InterPro" id="IPR014284">
    <property type="entry name" value="RNA_pol_sigma-70_dom"/>
</dbReference>
<keyword evidence="2" id="KW-0805">Transcription regulation</keyword>
<dbReference type="GO" id="GO:0016987">
    <property type="term" value="F:sigma factor activity"/>
    <property type="evidence" value="ECO:0007669"/>
    <property type="project" value="UniProtKB-KW"/>
</dbReference>
<proteinExistence type="inferred from homology"/>
<comment type="similarity">
    <text evidence="1">Belongs to the sigma-70 factor family. ECF subfamily.</text>
</comment>
<dbReference type="InterPro" id="IPR013249">
    <property type="entry name" value="RNA_pol_sigma70_r4_t2"/>
</dbReference>
<name>A0A0M8MCB8_9FLAO</name>